<sequence>MSSRGLLWAGVAGPLLFATVALAEGAARPGYDPMRNWISELALTGRGWIQIANFLVTGVLLIAFAVGLHRRIRSGPAAVWGPRWVTVAGVALVAAGVFVTDPGLNYPPGAAATASWHGALHDVAGPAVFLALALTAFTYARRFARPYGIAAGVAVIVLFLGAGTLVGLDYAGLWTPAPAGLLQRLSLFTGLAWLVGLAHHALTAERAARPAPGVPAGSGPR</sequence>
<evidence type="ECO:0000313" key="2">
    <source>
        <dbReference type="EMBL" id="SCG48432.1"/>
    </source>
</evidence>
<dbReference type="AlphaFoldDB" id="A0A1C5HR31"/>
<dbReference type="InterPro" id="IPR009339">
    <property type="entry name" value="DUF998"/>
</dbReference>
<keyword evidence="3" id="KW-1185">Reference proteome</keyword>
<dbReference type="EMBL" id="LT607750">
    <property type="protein sequence ID" value="SCG48432.1"/>
    <property type="molecule type" value="Genomic_DNA"/>
</dbReference>
<evidence type="ECO:0008006" key="4">
    <source>
        <dbReference type="Google" id="ProtNLM"/>
    </source>
</evidence>
<feature type="transmembrane region" description="Helical" evidence="1">
    <location>
        <begin position="47"/>
        <end position="68"/>
    </location>
</feature>
<keyword evidence="1" id="KW-0472">Membrane</keyword>
<proteinExistence type="predicted"/>
<feature type="transmembrane region" description="Helical" evidence="1">
    <location>
        <begin position="185"/>
        <end position="202"/>
    </location>
</feature>
<feature type="transmembrane region" description="Helical" evidence="1">
    <location>
        <begin position="147"/>
        <end position="173"/>
    </location>
</feature>
<dbReference type="Proteomes" id="UP000198217">
    <property type="component" value="Chromosome I"/>
</dbReference>
<evidence type="ECO:0000313" key="3">
    <source>
        <dbReference type="Proteomes" id="UP000198217"/>
    </source>
</evidence>
<accession>A0A1C5HR31</accession>
<protein>
    <recommendedName>
        <fullName evidence="4">DUF998 domain-containing protein</fullName>
    </recommendedName>
</protein>
<keyword evidence="1" id="KW-1133">Transmembrane helix</keyword>
<gene>
    <name evidence="2" type="ORF">GA0070609_2068</name>
</gene>
<organism evidence="2 3">
    <name type="scientific">Micromonospora echinaurantiaca</name>
    <dbReference type="NCBI Taxonomy" id="47857"/>
    <lineage>
        <taxon>Bacteria</taxon>
        <taxon>Bacillati</taxon>
        <taxon>Actinomycetota</taxon>
        <taxon>Actinomycetes</taxon>
        <taxon>Micromonosporales</taxon>
        <taxon>Micromonosporaceae</taxon>
        <taxon>Micromonospora</taxon>
    </lineage>
</organism>
<evidence type="ECO:0000256" key="1">
    <source>
        <dbReference type="SAM" id="Phobius"/>
    </source>
</evidence>
<dbReference type="Pfam" id="PF06197">
    <property type="entry name" value="DUF998"/>
    <property type="match status" value="1"/>
</dbReference>
<reference evidence="2 3" key="1">
    <citation type="submission" date="2016-06" db="EMBL/GenBank/DDBJ databases">
        <authorList>
            <person name="Kjaerup R.B."/>
            <person name="Dalgaard T.S."/>
            <person name="Juul-Madsen H.R."/>
        </authorList>
    </citation>
    <scope>NUCLEOTIDE SEQUENCE [LARGE SCALE GENOMIC DNA]</scope>
    <source>
        <strain evidence="2 3">DSM 43904</strain>
    </source>
</reference>
<feature type="transmembrane region" description="Helical" evidence="1">
    <location>
        <begin position="119"/>
        <end position="140"/>
    </location>
</feature>
<dbReference type="RefSeq" id="WP_157748106.1">
    <property type="nucleotide sequence ID" value="NZ_LT607750.1"/>
</dbReference>
<feature type="transmembrane region" description="Helical" evidence="1">
    <location>
        <begin position="80"/>
        <end position="99"/>
    </location>
</feature>
<keyword evidence="1" id="KW-0812">Transmembrane</keyword>
<name>A0A1C5HR31_9ACTN</name>